<dbReference type="Pfam" id="PF01266">
    <property type="entry name" value="DAO"/>
    <property type="match status" value="1"/>
</dbReference>
<evidence type="ECO:0000313" key="4">
    <source>
        <dbReference type="Proteomes" id="UP001620514"/>
    </source>
</evidence>
<dbReference type="PANTHER" id="PTHR13847">
    <property type="entry name" value="SARCOSINE DEHYDROGENASE-RELATED"/>
    <property type="match status" value="1"/>
</dbReference>
<keyword evidence="4" id="KW-1185">Reference proteome</keyword>
<organism evidence="3 4">
    <name type="scientific">Caballeronia udeis</name>
    <dbReference type="NCBI Taxonomy" id="1232866"/>
    <lineage>
        <taxon>Bacteria</taxon>
        <taxon>Pseudomonadati</taxon>
        <taxon>Pseudomonadota</taxon>
        <taxon>Betaproteobacteria</taxon>
        <taxon>Burkholderiales</taxon>
        <taxon>Burkholderiaceae</taxon>
        <taxon>Caballeronia</taxon>
    </lineage>
</organism>
<feature type="domain" description="FAD dependent oxidoreductase" evidence="2">
    <location>
        <begin position="8"/>
        <end position="403"/>
    </location>
</feature>
<evidence type="ECO:0000259" key="2">
    <source>
        <dbReference type="Pfam" id="PF01266"/>
    </source>
</evidence>
<accession>A0ABW8MAT6</accession>
<dbReference type="SUPFAM" id="SSF51905">
    <property type="entry name" value="FAD/NAD(P)-binding domain"/>
    <property type="match status" value="1"/>
</dbReference>
<dbReference type="SUPFAM" id="SSF54373">
    <property type="entry name" value="FAD-linked reductases, C-terminal domain"/>
    <property type="match status" value="1"/>
</dbReference>
<sequence length="423" mass="45465">MSGNASPVVVLGAGIVGVCAASWLQREGYDVVVIDRQEPGEATSFGNAGCINGSSIVPVAMPGVLKNVPRWLLNPDGPLVVRWQYLPRLMPWLLRFIASSDPAKVDAQARALRALMESSLADYAPLVRDARAERFVHERGHLIAYTTDAGHASDDKAMRLRAQNGVVIDEITKAQLHDMEPDLAPGFIRARRIGETGHVSDPGQFTKQLAHAAVSRGARFVKADIRGVQTDGTRVTGVITNAGVQPASAVIVALGAWSVSIVRELGDRVLLDTERGYHIEVPGAQARPRVPTLWYEGKMFATPMDGRVRCAGTVELAGLNAPPDWSRTRLLERQLKQMYPAIADDIARAGEGALPRWLGFRPSTPDSLPVIGPSARFSNAIYAFGHGHVGLTAAASTGRVVARILAGQSSGIDLEPFSIGRFR</sequence>
<dbReference type="EMBL" id="JBIYDN010000002">
    <property type="protein sequence ID" value="MFK4440764.1"/>
    <property type="molecule type" value="Genomic_DNA"/>
</dbReference>
<dbReference type="Proteomes" id="UP001620514">
    <property type="component" value="Unassembled WGS sequence"/>
</dbReference>
<dbReference type="InterPro" id="IPR036188">
    <property type="entry name" value="FAD/NAD-bd_sf"/>
</dbReference>
<name>A0ABW8MAT6_9BURK</name>
<evidence type="ECO:0000313" key="3">
    <source>
        <dbReference type="EMBL" id="MFK4440764.1"/>
    </source>
</evidence>
<protein>
    <submittedName>
        <fullName evidence="3">Glycine/D-amino acid oxidase-like deaminating enzyme</fullName>
    </submittedName>
</protein>
<dbReference type="Gene3D" id="3.30.9.10">
    <property type="entry name" value="D-Amino Acid Oxidase, subunit A, domain 2"/>
    <property type="match status" value="1"/>
</dbReference>
<keyword evidence="1" id="KW-0560">Oxidoreductase</keyword>
<reference evidence="3 4" key="1">
    <citation type="submission" date="2024-11" db="EMBL/GenBank/DDBJ databases">
        <title>Using genomics to understand microbial adaptation to soil warming.</title>
        <authorList>
            <person name="Deangelis K.M. PhD."/>
        </authorList>
    </citation>
    <scope>NUCLEOTIDE SEQUENCE [LARGE SCALE GENOMIC DNA]</scope>
    <source>
        <strain evidence="3 4">GAS97</strain>
    </source>
</reference>
<dbReference type="InterPro" id="IPR006076">
    <property type="entry name" value="FAD-dep_OxRdtase"/>
</dbReference>
<dbReference type="PANTHER" id="PTHR13847:SF289">
    <property type="entry name" value="GLYCINE OXIDASE"/>
    <property type="match status" value="1"/>
</dbReference>
<dbReference type="RefSeq" id="WP_404604452.1">
    <property type="nucleotide sequence ID" value="NZ_JBIYDN010000002.1"/>
</dbReference>
<proteinExistence type="predicted"/>
<gene>
    <name evidence="3" type="ORF">ABH943_000770</name>
</gene>
<dbReference type="Gene3D" id="3.50.50.60">
    <property type="entry name" value="FAD/NAD(P)-binding domain"/>
    <property type="match status" value="2"/>
</dbReference>
<comment type="caution">
    <text evidence="3">The sequence shown here is derived from an EMBL/GenBank/DDBJ whole genome shotgun (WGS) entry which is preliminary data.</text>
</comment>
<evidence type="ECO:0000256" key="1">
    <source>
        <dbReference type="ARBA" id="ARBA00023002"/>
    </source>
</evidence>